<keyword evidence="2" id="KW-0934">Plastid</keyword>
<keyword evidence="1" id="KW-0472">Membrane</keyword>
<keyword evidence="1" id="KW-1133">Transmembrane helix</keyword>
<proteinExistence type="predicted"/>
<dbReference type="EMBL" id="MZ014629">
    <property type="protein sequence ID" value="QYJ54852.1"/>
    <property type="molecule type" value="Genomic_DNA"/>
</dbReference>
<keyword evidence="2" id="KW-0150">Chloroplast</keyword>
<feature type="transmembrane region" description="Helical" evidence="1">
    <location>
        <begin position="44"/>
        <end position="61"/>
    </location>
</feature>
<protein>
    <submittedName>
        <fullName evidence="2">Photosystem II protein Z</fullName>
    </submittedName>
</protein>
<organism evidence="2">
    <name type="scientific">Diplandrorchis sinica</name>
    <dbReference type="NCBI Taxonomy" id="2866081"/>
    <lineage>
        <taxon>Eukaryota</taxon>
        <taxon>Viridiplantae</taxon>
        <taxon>Streptophyta</taxon>
        <taxon>Embryophyta</taxon>
        <taxon>Tracheophyta</taxon>
        <taxon>Spermatophyta</taxon>
        <taxon>Magnoliopsida</taxon>
        <taxon>Liliopsida</taxon>
        <taxon>Asparagales</taxon>
        <taxon>Orchidaceae</taxon>
        <taxon>Epidendroideae</taxon>
        <taxon>Neottieae</taxon>
        <taxon>Diplandrorchis</taxon>
    </lineage>
</organism>
<geneLocation type="chloroplast" evidence="2"/>
<dbReference type="AlphaFoldDB" id="A0A8F9W6W4"/>
<name>A0A8F9W6W4_9ASPA</name>
<accession>A0A8F9W6W4</accession>
<keyword evidence="1" id="KW-0812">Transmembrane</keyword>
<feature type="transmembrane region" description="Helical" evidence="1">
    <location>
        <begin position="12"/>
        <end position="37"/>
    </location>
</feature>
<reference evidence="2" key="1">
    <citation type="submission" date="2021-04" db="EMBL/GenBank/DDBJ databases">
        <title>Complete chloroplast genome sequences of Diplandrorchis sinica and comparative analyses with other species of Orchidaceae.</title>
        <authorList>
            <person name="Zhang L.J."/>
            <person name="Chen X.H."/>
        </authorList>
    </citation>
    <scope>NUCLEOTIDE SEQUENCE</scope>
</reference>
<evidence type="ECO:0000313" key="2">
    <source>
        <dbReference type="EMBL" id="QYJ54852.1"/>
    </source>
</evidence>
<evidence type="ECO:0000256" key="1">
    <source>
        <dbReference type="SAM" id="Phobius"/>
    </source>
</evidence>
<sequence>MNQFIHVKSLYFPSFCIFLQFLLSEGSNGVVHLLVVWRITKMTIAFQSAVFALIATSLILLN</sequence>
<gene>
    <name evidence="2" type="primary">psbZ</name>
</gene>